<evidence type="ECO:0000259" key="7">
    <source>
        <dbReference type="PROSITE" id="PS50850"/>
    </source>
</evidence>
<protein>
    <submittedName>
        <fullName evidence="8">MFS transporter</fullName>
    </submittedName>
</protein>
<feature type="transmembrane region" description="Helical" evidence="6">
    <location>
        <begin position="97"/>
        <end position="118"/>
    </location>
</feature>
<dbReference type="Proteomes" id="UP001589627">
    <property type="component" value="Unassembled WGS sequence"/>
</dbReference>
<reference evidence="8 9" key="1">
    <citation type="submission" date="2024-09" db="EMBL/GenBank/DDBJ databases">
        <authorList>
            <person name="Sun Q."/>
            <person name="Mori K."/>
        </authorList>
    </citation>
    <scope>NUCLEOTIDE SEQUENCE [LARGE SCALE GENOMIC DNA]</scope>
    <source>
        <strain evidence="8 9">TBRC 0563</strain>
    </source>
</reference>
<evidence type="ECO:0000256" key="4">
    <source>
        <dbReference type="ARBA" id="ARBA00023136"/>
    </source>
</evidence>
<feature type="transmembrane region" description="Helical" evidence="6">
    <location>
        <begin position="362"/>
        <end position="383"/>
    </location>
</feature>
<keyword evidence="3 6" id="KW-1133">Transmembrane helix</keyword>
<evidence type="ECO:0000256" key="5">
    <source>
        <dbReference type="SAM" id="MobiDB-lite"/>
    </source>
</evidence>
<feature type="region of interest" description="Disordered" evidence="5">
    <location>
        <begin position="389"/>
        <end position="409"/>
    </location>
</feature>
<feature type="transmembrane region" description="Helical" evidence="6">
    <location>
        <begin position="213"/>
        <end position="233"/>
    </location>
</feature>
<dbReference type="EMBL" id="JBHLZP010000105">
    <property type="protein sequence ID" value="MFB9833791.1"/>
    <property type="molecule type" value="Genomic_DNA"/>
</dbReference>
<dbReference type="InterPro" id="IPR020846">
    <property type="entry name" value="MFS_dom"/>
</dbReference>
<dbReference type="InterPro" id="IPR036259">
    <property type="entry name" value="MFS_trans_sf"/>
</dbReference>
<feature type="transmembrane region" description="Helical" evidence="6">
    <location>
        <begin position="72"/>
        <end position="91"/>
    </location>
</feature>
<evidence type="ECO:0000256" key="6">
    <source>
        <dbReference type="SAM" id="Phobius"/>
    </source>
</evidence>
<evidence type="ECO:0000256" key="3">
    <source>
        <dbReference type="ARBA" id="ARBA00022989"/>
    </source>
</evidence>
<feature type="transmembrane region" description="Helical" evidence="6">
    <location>
        <begin position="130"/>
        <end position="155"/>
    </location>
</feature>
<comment type="subcellular location">
    <subcellularLocation>
        <location evidence="1">Cell membrane</location>
        <topology evidence="1">Multi-pass membrane protein</topology>
    </subcellularLocation>
</comment>
<feature type="transmembrane region" description="Helical" evidence="6">
    <location>
        <begin position="245"/>
        <end position="265"/>
    </location>
</feature>
<keyword evidence="2 6" id="KW-0812">Transmembrane</keyword>
<dbReference type="InterPro" id="IPR011701">
    <property type="entry name" value="MFS"/>
</dbReference>
<dbReference type="Pfam" id="PF07690">
    <property type="entry name" value="MFS_1"/>
    <property type="match status" value="1"/>
</dbReference>
<dbReference type="CDD" id="cd17324">
    <property type="entry name" value="MFS_NepI_like"/>
    <property type="match status" value="1"/>
</dbReference>
<sequence length="409" mass="41730">MALSRTLVRLLALTCGVTIANIYYAQPLVHGIAHDLGTSQSSAGALVTATQLGYAAGLLLVVPLGDIVARRPLLTALLAIDAVALAATAAAPGLGVLSALAVLIGLSSVVVQMLIPYAATLASPHQRAGIIGTLMGALLLGILLSRTFAGVVAGAAGWRGVYAVAAVLMAVTAITVGRVLPAGAREVGIGYLAQMRAVVRLARSEPVLRWRSLVGAAQFAAFSCFWTTVTFLLAGRSFGYTQTEIGLFALVGAAGAGCVLIGGRLLDRHRNLAWPITGAALVLLLGSFGVLAAGTYGPAWLVAGALLMDACSQAVHVTNQAVLYDLVDGARSRITTVYMTVYFVGGALGTTAGTAAYDRWGWGGASTAAAGFCVLALLAWSAAHRHERPAASGVVEPHPKAARDRANGG</sequence>
<feature type="transmembrane region" description="Helical" evidence="6">
    <location>
        <begin position="45"/>
        <end position="65"/>
    </location>
</feature>
<evidence type="ECO:0000313" key="8">
    <source>
        <dbReference type="EMBL" id="MFB9833791.1"/>
    </source>
</evidence>
<evidence type="ECO:0000256" key="2">
    <source>
        <dbReference type="ARBA" id="ARBA00022692"/>
    </source>
</evidence>
<dbReference type="PROSITE" id="PS50850">
    <property type="entry name" value="MFS"/>
    <property type="match status" value="1"/>
</dbReference>
<name>A0ABV5YGY1_9ACTN</name>
<feature type="transmembrane region" description="Helical" evidence="6">
    <location>
        <begin position="336"/>
        <end position="356"/>
    </location>
</feature>
<accession>A0ABV5YGY1</accession>
<dbReference type="RefSeq" id="WP_378202116.1">
    <property type="nucleotide sequence ID" value="NZ_JBHLZP010000105.1"/>
</dbReference>
<evidence type="ECO:0000313" key="9">
    <source>
        <dbReference type="Proteomes" id="UP001589627"/>
    </source>
</evidence>
<dbReference type="Gene3D" id="1.20.1250.20">
    <property type="entry name" value="MFS general substrate transporter like domains"/>
    <property type="match status" value="1"/>
</dbReference>
<feature type="domain" description="Major facilitator superfamily (MFS) profile" evidence="7">
    <location>
        <begin position="1"/>
        <end position="388"/>
    </location>
</feature>
<comment type="caution">
    <text evidence="8">The sequence shown here is derived from an EMBL/GenBank/DDBJ whole genome shotgun (WGS) entry which is preliminary data.</text>
</comment>
<keyword evidence="4 6" id="KW-0472">Membrane</keyword>
<evidence type="ECO:0000256" key="1">
    <source>
        <dbReference type="ARBA" id="ARBA00004651"/>
    </source>
</evidence>
<feature type="compositionally biased region" description="Basic and acidic residues" evidence="5">
    <location>
        <begin position="397"/>
        <end position="409"/>
    </location>
</feature>
<keyword evidence="9" id="KW-1185">Reference proteome</keyword>
<organism evidence="8 9">
    <name type="scientific">Actinoallomurus acaciae</name>
    <dbReference type="NCBI Taxonomy" id="502577"/>
    <lineage>
        <taxon>Bacteria</taxon>
        <taxon>Bacillati</taxon>
        <taxon>Actinomycetota</taxon>
        <taxon>Actinomycetes</taxon>
        <taxon>Streptosporangiales</taxon>
        <taxon>Thermomonosporaceae</taxon>
        <taxon>Actinoallomurus</taxon>
    </lineage>
</organism>
<dbReference type="PANTHER" id="PTHR42910">
    <property type="entry name" value="TRANSPORTER SCO4007-RELATED"/>
    <property type="match status" value="1"/>
</dbReference>
<gene>
    <name evidence="8" type="ORF">ACFFNX_16505</name>
</gene>
<dbReference type="SUPFAM" id="SSF103473">
    <property type="entry name" value="MFS general substrate transporter"/>
    <property type="match status" value="1"/>
</dbReference>
<feature type="transmembrane region" description="Helical" evidence="6">
    <location>
        <begin position="272"/>
        <end position="293"/>
    </location>
</feature>
<feature type="transmembrane region" description="Helical" evidence="6">
    <location>
        <begin position="161"/>
        <end position="180"/>
    </location>
</feature>
<proteinExistence type="predicted"/>
<feature type="transmembrane region" description="Helical" evidence="6">
    <location>
        <begin position="7"/>
        <end position="25"/>
    </location>
</feature>
<dbReference type="PANTHER" id="PTHR42910:SF1">
    <property type="entry name" value="MAJOR FACILITATOR SUPERFAMILY (MFS) PROFILE DOMAIN-CONTAINING PROTEIN"/>
    <property type="match status" value="1"/>
</dbReference>